<dbReference type="RefSeq" id="WP_185301020.1">
    <property type="nucleotide sequence ID" value="NZ_CP045702.1"/>
</dbReference>
<dbReference type="AlphaFoldDB" id="A0A7G7BQD2"/>
<proteinExistence type="predicted"/>
<dbReference type="EMBL" id="CP045702">
    <property type="protein sequence ID" value="QNE77547.1"/>
    <property type="molecule type" value="Genomic_DNA"/>
</dbReference>
<accession>A0A7G7BQD2</accession>
<evidence type="ECO:0000313" key="2">
    <source>
        <dbReference type="Proteomes" id="UP000515307"/>
    </source>
</evidence>
<reference evidence="2" key="1">
    <citation type="submission" date="2019-10" db="EMBL/GenBank/DDBJ databases">
        <title>Antimicrobial potential of Antarctic Bacteria.</title>
        <authorList>
            <person name="Benaud N."/>
            <person name="Edwards R.J."/>
            <person name="Ferrari B.C."/>
        </authorList>
    </citation>
    <scope>NUCLEOTIDE SEQUENCE [LARGE SCALE GENOMIC DNA]</scope>
    <source>
        <strain evidence="2">NBSH44</strain>
    </source>
</reference>
<sequence>MTSTEAAATALQDHAVLWSPRRDREHVLHWSAWRRHHQHQAAEAHRRWNNITAAATA</sequence>
<name>A0A7G7BQD2_9ACTN</name>
<dbReference type="Proteomes" id="UP000515307">
    <property type="component" value="Chromosome"/>
</dbReference>
<evidence type="ECO:0000313" key="1">
    <source>
        <dbReference type="EMBL" id="QNE77547.1"/>
    </source>
</evidence>
<protein>
    <submittedName>
        <fullName evidence="1">Uncharacterized protein</fullName>
    </submittedName>
</protein>
<dbReference type="KEGG" id="sfiy:F0344_25750"/>
<organism evidence="1 2">
    <name type="scientific">Streptomyces finlayi</name>
    <dbReference type="NCBI Taxonomy" id="67296"/>
    <lineage>
        <taxon>Bacteria</taxon>
        <taxon>Bacillati</taxon>
        <taxon>Actinomycetota</taxon>
        <taxon>Actinomycetes</taxon>
        <taxon>Kitasatosporales</taxon>
        <taxon>Streptomycetaceae</taxon>
        <taxon>Streptomyces</taxon>
    </lineage>
</organism>
<keyword evidence="2" id="KW-1185">Reference proteome</keyword>
<gene>
    <name evidence="1" type="ORF">F0344_25750</name>
</gene>